<reference evidence="3 4" key="2">
    <citation type="submission" date="2018-12" db="EMBL/GenBank/DDBJ databases">
        <title>Rhizobacter gummiphilus sp. nov., a rubber-degrading bacterium isolated from the soil of a botanical garden in Japan.</title>
        <authorList>
            <person name="Shunsuke S.S."/>
        </authorList>
    </citation>
    <scope>NUCLEOTIDE SEQUENCE [LARGE SCALE GENOMIC DNA]</scope>
    <source>
        <strain evidence="3 4">S-16</strain>
    </source>
</reference>
<comment type="similarity">
    <text evidence="1">Belongs to the universal stress protein A family.</text>
</comment>
<dbReference type="InterPro" id="IPR014729">
    <property type="entry name" value="Rossmann-like_a/b/a_fold"/>
</dbReference>
<dbReference type="CDD" id="cd00293">
    <property type="entry name" value="USP-like"/>
    <property type="match status" value="1"/>
</dbReference>
<dbReference type="PRINTS" id="PR01438">
    <property type="entry name" value="UNVRSLSTRESS"/>
</dbReference>
<feature type="domain" description="UspA" evidence="2">
    <location>
        <begin position="2"/>
        <end position="140"/>
    </location>
</feature>
<keyword evidence="4" id="KW-1185">Reference proteome</keyword>
<evidence type="ECO:0000256" key="1">
    <source>
        <dbReference type="ARBA" id="ARBA00008791"/>
    </source>
</evidence>
<reference evidence="3 4" key="1">
    <citation type="submission" date="2018-08" db="EMBL/GenBank/DDBJ databases">
        <authorList>
            <person name="Khan S.A."/>
            <person name="Jeon C.O."/>
            <person name="Chun B.H."/>
            <person name="Jeong S.E."/>
        </authorList>
    </citation>
    <scope>NUCLEOTIDE SEQUENCE [LARGE SCALE GENOMIC DNA]</scope>
    <source>
        <strain evidence="3 4">S-16</strain>
    </source>
</reference>
<dbReference type="PANTHER" id="PTHR46268">
    <property type="entry name" value="STRESS RESPONSE PROTEIN NHAX"/>
    <property type="match status" value="1"/>
</dbReference>
<dbReference type="InterPro" id="IPR006016">
    <property type="entry name" value="UspA"/>
</dbReference>
<dbReference type="Gene3D" id="3.40.50.620">
    <property type="entry name" value="HUPs"/>
    <property type="match status" value="1"/>
</dbReference>
<accession>A0A3N7HT47</accession>
<gene>
    <name evidence="3" type="ORF">DZC73_08745</name>
</gene>
<dbReference type="OrthoDB" id="9792500at2"/>
<evidence type="ECO:0000313" key="3">
    <source>
        <dbReference type="EMBL" id="RQP24943.1"/>
    </source>
</evidence>
<dbReference type="Pfam" id="PF00582">
    <property type="entry name" value="Usp"/>
    <property type="match status" value="1"/>
</dbReference>
<comment type="caution">
    <text evidence="3">The sequence shown here is derived from an EMBL/GenBank/DDBJ whole genome shotgun (WGS) entry which is preliminary data.</text>
</comment>
<protein>
    <submittedName>
        <fullName evidence="3">Universal stress protein</fullName>
    </submittedName>
</protein>
<dbReference type="SUPFAM" id="SSF52402">
    <property type="entry name" value="Adenine nucleotide alpha hydrolases-like"/>
    <property type="match status" value="1"/>
</dbReference>
<evidence type="ECO:0000259" key="2">
    <source>
        <dbReference type="Pfam" id="PF00582"/>
    </source>
</evidence>
<organism evidence="3 4">
    <name type="scientific">Piscinibacter terrae</name>
    <dbReference type="NCBI Taxonomy" id="2496871"/>
    <lineage>
        <taxon>Bacteria</taxon>
        <taxon>Pseudomonadati</taxon>
        <taxon>Pseudomonadota</taxon>
        <taxon>Betaproteobacteria</taxon>
        <taxon>Burkholderiales</taxon>
        <taxon>Sphaerotilaceae</taxon>
        <taxon>Piscinibacter</taxon>
    </lineage>
</organism>
<name>A0A3N7HT47_9BURK</name>
<dbReference type="Proteomes" id="UP000267464">
    <property type="component" value="Unassembled WGS sequence"/>
</dbReference>
<dbReference type="PANTHER" id="PTHR46268:SF6">
    <property type="entry name" value="UNIVERSAL STRESS PROTEIN UP12"/>
    <property type="match status" value="1"/>
</dbReference>
<dbReference type="InterPro" id="IPR006015">
    <property type="entry name" value="Universal_stress_UspA"/>
</dbReference>
<dbReference type="AlphaFoldDB" id="A0A3N7HT47"/>
<dbReference type="EMBL" id="QUSW01000002">
    <property type="protein sequence ID" value="RQP24943.1"/>
    <property type="molecule type" value="Genomic_DNA"/>
</dbReference>
<evidence type="ECO:0000313" key="4">
    <source>
        <dbReference type="Proteomes" id="UP000267464"/>
    </source>
</evidence>
<proteinExistence type="inferred from homology"/>
<dbReference type="RefSeq" id="WP_124539850.1">
    <property type="nucleotide sequence ID" value="NZ_QUSW01000002.1"/>
</dbReference>
<sequence length="140" mass="15299">MKILLPVDGSDYTKRMLAYLAAHEELLGPKHDYLAFTAVHPIPSHASRFLDRGTLDAYYSERAEEVLRPVRRFAEQTGWTLRVAHRLGDPAAAIASVVEAEQPDLIVMGSHGHTALGNVLMGSVTSGVLARCKAPVLLVR</sequence>